<keyword evidence="1" id="KW-0472">Membrane</keyword>
<dbReference type="Proteomes" id="UP000250166">
    <property type="component" value="Unassembled WGS sequence"/>
</dbReference>
<evidence type="ECO:0000313" key="2">
    <source>
        <dbReference type="EMBL" id="SQB97984.1"/>
    </source>
</evidence>
<proteinExistence type="predicted"/>
<dbReference type="EMBL" id="UAWL01000006">
    <property type="protein sequence ID" value="SQB97984.1"/>
    <property type="molecule type" value="Genomic_DNA"/>
</dbReference>
<protein>
    <submittedName>
        <fullName evidence="2">Membrane protein</fullName>
    </submittedName>
</protein>
<keyword evidence="1" id="KW-0812">Transmembrane</keyword>
<keyword evidence="1" id="KW-1133">Transmembrane helix</keyword>
<gene>
    <name evidence="2" type="ORF">NCTC13102_00434</name>
</gene>
<dbReference type="AlphaFoldDB" id="A0A2X3BDY4"/>
<dbReference type="RefSeq" id="WP_023946666.1">
    <property type="nucleotide sequence ID" value="NZ_JAERIV010000001.1"/>
</dbReference>
<evidence type="ECO:0000256" key="1">
    <source>
        <dbReference type="SAM" id="Phobius"/>
    </source>
</evidence>
<accession>A0A2X3BDY4</accession>
<organism evidence="2 3">
    <name type="scientific">Helicobacter fennelliae</name>
    <dbReference type="NCBI Taxonomy" id="215"/>
    <lineage>
        <taxon>Bacteria</taxon>
        <taxon>Pseudomonadati</taxon>
        <taxon>Campylobacterota</taxon>
        <taxon>Epsilonproteobacteria</taxon>
        <taxon>Campylobacterales</taxon>
        <taxon>Helicobacteraceae</taxon>
        <taxon>Helicobacter</taxon>
    </lineage>
</organism>
<name>A0A2X3BDY4_9HELI</name>
<feature type="transmembrane region" description="Helical" evidence="1">
    <location>
        <begin position="20"/>
        <end position="39"/>
    </location>
</feature>
<evidence type="ECO:0000313" key="3">
    <source>
        <dbReference type="Proteomes" id="UP000250166"/>
    </source>
</evidence>
<sequence>MSLSFIKPQTKHIFANITKIWWFYIALTAVILVGYYMFLQIESANSLRRVAEYRALQSKIQLQTKYLNEYFERIVYEATLTNKRLDTHNIRKEKLRDLLEIIPDKITINFIEFSNYSLTLKGVTPSKEFFYFGLQALLKASFGKSSVNFYALPNGWYQFISLSYIEQELSQSQKSDEK</sequence>
<reference evidence="2 3" key="1">
    <citation type="submission" date="2018-06" db="EMBL/GenBank/DDBJ databases">
        <authorList>
            <consortium name="Pathogen Informatics"/>
            <person name="Doyle S."/>
        </authorList>
    </citation>
    <scope>NUCLEOTIDE SEQUENCE [LARGE SCALE GENOMIC DNA]</scope>
    <source>
        <strain evidence="2 3">NCTC13102</strain>
    </source>
</reference>